<feature type="transmembrane region" description="Helical" evidence="5">
    <location>
        <begin position="82"/>
        <end position="103"/>
    </location>
</feature>
<evidence type="ECO:0000256" key="3">
    <source>
        <dbReference type="ARBA" id="ARBA00022989"/>
    </source>
</evidence>
<feature type="transmembrane region" description="Helical" evidence="5">
    <location>
        <begin position="193"/>
        <end position="213"/>
    </location>
</feature>
<keyword evidence="8" id="KW-1185">Reference proteome</keyword>
<evidence type="ECO:0000256" key="4">
    <source>
        <dbReference type="ARBA" id="ARBA00023136"/>
    </source>
</evidence>
<dbReference type="GO" id="GO:0016020">
    <property type="term" value="C:membrane"/>
    <property type="evidence" value="ECO:0007669"/>
    <property type="project" value="UniProtKB-SubCell"/>
</dbReference>
<feature type="transmembrane region" description="Helical" evidence="5">
    <location>
        <begin position="378"/>
        <end position="396"/>
    </location>
</feature>
<feature type="transmembrane region" description="Helical" evidence="5">
    <location>
        <begin position="347"/>
        <end position="366"/>
    </location>
</feature>
<dbReference type="GO" id="GO:0055085">
    <property type="term" value="P:transmembrane transport"/>
    <property type="evidence" value="ECO:0007669"/>
    <property type="project" value="InterPro"/>
</dbReference>
<reference evidence="8" key="1">
    <citation type="journal article" date="2015" name="PLoS Genet.">
        <title>Genome Sequence and Transcriptome Analyses of Chrysochromulina tobin: Metabolic Tools for Enhanced Algal Fitness in the Prominent Order Prymnesiales (Haptophyceae).</title>
        <authorList>
            <person name="Hovde B.T."/>
            <person name="Deodato C.R."/>
            <person name="Hunsperger H.M."/>
            <person name="Ryken S.A."/>
            <person name="Yost W."/>
            <person name="Jha R.K."/>
            <person name="Patterson J."/>
            <person name="Monnat R.J. Jr."/>
            <person name="Barlow S.B."/>
            <person name="Starkenburg S.R."/>
            <person name="Cattolico R.A."/>
        </authorList>
    </citation>
    <scope>NUCLEOTIDE SEQUENCE</scope>
    <source>
        <strain evidence="8">CCMP291</strain>
    </source>
</reference>
<evidence type="ECO:0000256" key="5">
    <source>
        <dbReference type="SAM" id="Phobius"/>
    </source>
</evidence>
<keyword evidence="3 5" id="KW-1133">Transmembrane helix</keyword>
<comment type="subcellular location">
    <subcellularLocation>
        <location evidence="1">Membrane</location>
        <topology evidence="1">Multi-pass membrane protein</topology>
    </subcellularLocation>
</comment>
<evidence type="ECO:0000313" key="8">
    <source>
        <dbReference type="Proteomes" id="UP000037460"/>
    </source>
</evidence>
<feature type="transmembrane region" description="Helical" evidence="5">
    <location>
        <begin position="225"/>
        <end position="243"/>
    </location>
</feature>
<organism evidence="7 8">
    <name type="scientific">Chrysochromulina tobinii</name>
    <dbReference type="NCBI Taxonomy" id="1460289"/>
    <lineage>
        <taxon>Eukaryota</taxon>
        <taxon>Haptista</taxon>
        <taxon>Haptophyta</taxon>
        <taxon>Prymnesiophyceae</taxon>
        <taxon>Prymnesiales</taxon>
        <taxon>Chrysochromulinaceae</taxon>
        <taxon>Chrysochromulina</taxon>
    </lineage>
</organism>
<keyword evidence="2 5" id="KW-0812">Transmembrane</keyword>
<dbReference type="Proteomes" id="UP000037460">
    <property type="component" value="Unassembled WGS sequence"/>
</dbReference>
<feature type="domain" description="SLC26A/SulP transporter" evidence="6">
    <location>
        <begin position="66"/>
        <end position="203"/>
    </location>
</feature>
<evidence type="ECO:0000313" key="7">
    <source>
        <dbReference type="EMBL" id="KOO29373.1"/>
    </source>
</evidence>
<keyword evidence="4 5" id="KW-0472">Membrane</keyword>
<dbReference type="Pfam" id="PF00916">
    <property type="entry name" value="Sulfate_transp"/>
    <property type="match status" value="1"/>
</dbReference>
<feature type="transmembrane region" description="Helical" evidence="5">
    <location>
        <begin position="169"/>
        <end position="187"/>
    </location>
</feature>
<comment type="caution">
    <text evidence="7">The sequence shown here is derived from an EMBL/GenBank/DDBJ whole genome shotgun (WGS) entry which is preliminary data.</text>
</comment>
<dbReference type="AlphaFoldDB" id="A0A0M0JT57"/>
<accession>A0A0M0JT57</accession>
<gene>
    <name evidence="7" type="ORF">Ctob_006871</name>
</gene>
<feature type="transmembrane region" description="Helical" evidence="5">
    <location>
        <begin position="139"/>
        <end position="157"/>
    </location>
</feature>
<dbReference type="EMBL" id="JWZX01002425">
    <property type="protein sequence ID" value="KOO29373.1"/>
    <property type="molecule type" value="Genomic_DNA"/>
</dbReference>
<dbReference type="OrthoDB" id="437143at2759"/>
<dbReference type="PANTHER" id="PTHR11814">
    <property type="entry name" value="SULFATE TRANSPORTER"/>
    <property type="match status" value="1"/>
</dbReference>
<name>A0A0M0JT57_9EUKA</name>
<dbReference type="InterPro" id="IPR001902">
    <property type="entry name" value="SLC26A/SulP_fam"/>
</dbReference>
<sequence length="499" mass="50331">MLSLAFVAAALAWSQPTLHHASPRAVLVQAQPAQHHLHVSPRARIVRAGGGPVEKLESVGEPKPIADALAGVSVGFSLLSKAIASSAIAGVDPLVGLWSSVVMGVTAPLLGSRPGVISGAAAVVVVPLGVMVATHGTKYIPLTIFLCAIFEGLFGVFRLAKLTRFISESVLSGFLNGLGGLLFMSQLKVFTYAPAFAPAVACAAICATITELLPRVKSMPASLKAVPSSLVGLAVATVTGILSGQPLKTLASTADPSTFLGGFSALPKFIDFGQFAAMFTSVPALKIAVPVAMSIAFISLLETLLAAKVVDDMKGEPLCALPAPGTAPIQGFSVPDKSVIAMSVGNLISSLLGGFGGCGLIPQTVLNLKSGGGGPLSSLVYAVSMAVFVLILAPLVGKVSQAALAGIMLSVAFSTVQFGPSLTILKRAFGQAPPAPLPAPGMPAEPPPLVALVSLAVTSYLCYAVDMASGIVAGVVLERVLVAIGGLLSKATGPKPATA</sequence>
<evidence type="ECO:0000256" key="2">
    <source>
        <dbReference type="ARBA" id="ARBA00022692"/>
    </source>
</evidence>
<evidence type="ECO:0000259" key="6">
    <source>
        <dbReference type="Pfam" id="PF00916"/>
    </source>
</evidence>
<protein>
    <submittedName>
        <fullName evidence="7">Sulfate transporter</fullName>
    </submittedName>
</protein>
<evidence type="ECO:0000256" key="1">
    <source>
        <dbReference type="ARBA" id="ARBA00004141"/>
    </source>
</evidence>
<dbReference type="InterPro" id="IPR011547">
    <property type="entry name" value="SLC26A/SulP_dom"/>
</dbReference>
<proteinExistence type="predicted"/>
<feature type="transmembrane region" description="Helical" evidence="5">
    <location>
        <begin position="115"/>
        <end position="133"/>
    </location>
</feature>
<feature type="transmembrane region" description="Helical" evidence="5">
    <location>
        <begin position="287"/>
        <end position="307"/>
    </location>
</feature>
<feature type="transmembrane region" description="Helical" evidence="5">
    <location>
        <begin position="403"/>
        <end position="429"/>
    </location>
</feature>